<dbReference type="PANTHER" id="PTHR38695:SF1">
    <property type="entry name" value="AMINO ACID PERMEASE_ SLC12A DOMAIN-CONTAINING PROTEIN"/>
    <property type="match status" value="1"/>
</dbReference>
<accession>A0ABQ1LEK8</accession>
<dbReference type="InterPro" id="IPR040841">
    <property type="entry name" value="Luciferase_dom"/>
</dbReference>
<comment type="caution">
    <text evidence="3">The sequence shown here is derived from an EMBL/GenBank/DDBJ whole genome shotgun (WGS) entry which is preliminary data.</text>
</comment>
<keyword evidence="4" id="KW-1185">Reference proteome</keyword>
<feature type="domain" description="Luciferase" evidence="2">
    <location>
        <begin position="123"/>
        <end position="189"/>
    </location>
</feature>
<evidence type="ECO:0000259" key="2">
    <source>
        <dbReference type="Pfam" id="PF17648"/>
    </source>
</evidence>
<sequence>MTVSCYWYLLLIVLIFTSFSVSFNQGKIQLTKYEKSIPKNMINENTFELPLRNGIKPKTTPSNPHMQLNQQPEDRKLVDSLMDWAFSLPEINKEFSKISVPGAQAMCLSSDKMCNDCHAFMIGNEFAHFHPVPDGSMHLGLTLKDAEYVISRGWGELHPVAKMGYLTHNFIMVYAPRNEEEKEIIKKIILRSYLFATGKLNDK</sequence>
<proteinExistence type="predicted"/>
<feature type="transmembrane region" description="Helical" evidence="1">
    <location>
        <begin position="6"/>
        <end position="23"/>
    </location>
</feature>
<dbReference type="PANTHER" id="PTHR38695">
    <property type="entry name" value="AMINO ACID PERMEASE_ SLC12A DOMAIN-CONTAINING PROTEIN"/>
    <property type="match status" value="1"/>
</dbReference>
<dbReference type="InterPro" id="IPR048273">
    <property type="entry name" value="Luciferase"/>
</dbReference>
<evidence type="ECO:0000256" key="1">
    <source>
        <dbReference type="SAM" id="Phobius"/>
    </source>
</evidence>
<keyword evidence="1" id="KW-0472">Membrane</keyword>
<organism evidence="3 4">
    <name type="scientific">Marivirga lumbricoides</name>
    <dbReference type="NCBI Taxonomy" id="1046115"/>
    <lineage>
        <taxon>Bacteria</taxon>
        <taxon>Pseudomonadati</taxon>
        <taxon>Bacteroidota</taxon>
        <taxon>Cytophagia</taxon>
        <taxon>Cytophagales</taxon>
        <taxon>Marivirgaceae</taxon>
        <taxon>Marivirga</taxon>
    </lineage>
</organism>
<keyword evidence="1" id="KW-1133">Transmembrane helix</keyword>
<reference evidence="4" key="1">
    <citation type="journal article" date="2019" name="Int. J. Syst. Evol. Microbiol.">
        <title>The Global Catalogue of Microorganisms (GCM) 10K type strain sequencing project: providing services to taxonomists for standard genome sequencing and annotation.</title>
        <authorList>
            <consortium name="The Broad Institute Genomics Platform"/>
            <consortium name="The Broad Institute Genome Sequencing Center for Infectious Disease"/>
            <person name="Wu L."/>
            <person name="Ma J."/>
        </authorList>
    </citation>
    <scope>NUCLEOTIDE SEQUENCE [LARGE SCALE GENOMIC DNA]</scope>
    <source>
        <strain evidence="4">CGMCC 1.10832</strain>
    </source>
</reference>
<keyword evidence="1" id="KW-0812">Transmembrane</keyword>
<name>A0ABQ1LEK8_9BACT</name>
<dbReference type="EMBL" id="BMEC01000001">
    <property type="protein sequence ID" value="GGC22291.1"/>
    <property type="molecule type" value="Genomic_DNA"/>
</dbReference>
<dbReference type="Pfam" id="PF17648">
    <property type="entry name" value="Luciferase"/>
    <property type="match status" value="1"/>
</dbReference>
<evidence type="ECO:0000313" key="4">
    <source>
        <dbReference type="Proteomes" id="UP000636010"/>
    </source>
</evidence>
<protein>
    <recommendedName>
        <fullName evidence="2">Luciferase domain-containing protein</fullName>
    </recommendedName>
</protein>
<gene>
    <name evidence="3" type="ORF">GCM10011506_04510</name>
</gene>
<dbReference type="RefSeq" id="WP_205780347.1">
    <property type="nucleotide sequence ID" value="NZ_BAABHU010000001.1"/>
</dbReference>
<evidence type="ECO:0000313" key="3">
    <source>
        <dbReference type="EMBL" id="GGC22291.1"/>
    </source>
</evidence>
<dbReference type="Proteomes" id="UP000636010">
    <property type="component" value="Unassembled WGS sequence"/>
</dbReference>